<dbReference type="EMBL" id="DMDD01000198">
    <property type="protein sequence ID" value="HAF72857.1"/>
    <property type="molecule type" value="Genomic_DNA"/>
</dbReference>
<evidence type="ECO:0000256" key="1">
    <source>
        <dbReference type="SAM" id="MobiDB-lite"/>
    </source>
</evidence>
<name>A0A3B9QVS6_9CORY</name>
<dbReference type="Proteomes" id="UP000260925">
    <property type="component" value="Unassembled WGS sequence"/>
</dbReference>
<dbReference type="AlphaFoldDB" id="A0A3B9QVS6"/>
<dbReference type="SUPFAM" id="SSF51182">
    <property type="entry name" value="RmlC-like cupins"/>
    <property type="match status" value="1"/>
</dbReference>
<feature type="region of interest" description="Disordered" evidence="1">
    <location>
        <begin position="1"/>
        <end position="28"/>
    </location>
</feature>
<organism evidence="2 3">
    <name type="scientific">Corynebacterium variabile</name>
    <dbReference type="NCBI Taxonomy" id="1727"/>
    <lineage>
        <taxon>Bacteria</taxon>
        <taxon>Bacillati</taxon>
        <taxon>Actinomycetota</taxon>
        <taxon>Actinomycetes</taxon>
        <taxon>Mycobacteriales</taxon>
        <taxon>Corynebacteriaceae</taxon>
        <taxon>Corynebacterium</taxon>
    </lineage>
</organism>
<evidence type="ECO:0000313" key="3">
    <source>
        <dbReference type="Proteomes" id="UP000260925"/>
    </source>
</evidence>
<gene>
    <name evidence="2" type="ORF">DCL06_08425</name>
</gene>
<comment type="caution">
    <text evidence="2">The sequence shown here is derived from an EMBL/GenBank/DDBJ whole genome shotgun (WGS) entry which is preliminary data.</text>
</comment>
<evidence type="ECO:0008006" key="4">
    <source>
        <dbReference type="Google" id="ProtNLM"/>
    </source>
</evidence>
<feature type="compositionally biased region" description="Polar residues" evidence="1">
    <location>
        <begin position="1"/>
        <end position="13"/>
    </location>
</feature>
<dbReference type="InterPro" id="IPR011051">
    <property type="entry name" value="RmlC_Cupin_sf"/>
</dbReference>
<dbReference type="InterPro" id="IPR014710">
    <property type="entry name" value="RmlC-like_jellyroll"/>
</dbReference>
<proteinExistence type="predicted"/>
<evidence type="ECO:0000313" key="2">
    <source>
        <dbReference type="EMBL" id="HAF72857.1"/>
    </source>
</evidence>
<reference evidence="2 3" key="1">
    <citation type="journal article" date="2018" name="Nat. Biotechnol.">
        <title>A standardized bacterial taxonomy based on genome phylogeny substantially revises the tree of life.</title>
        <authorList>
            <person name="Parks D.H."/>
            <person name="Chuvochina M."/>
            <person name="Waite D.W."/>
            <person name="Rinke C."/>
            <person name="Skarshewski A."/>
            <person name="Chaumeil P.A."/>
            <person name="Hugenholtz P."/>
        </authorList>
    </citation>
    <scope>NUCLEOTIDE SEQUENCE [LARGE SCALE GENOMIC DNA]</scope>
    <source>
        <strain evidence="2">UBA9851</strain>
    </source>
</reference>
<dbReference type="Gene3D" id="2.60.120.10">
    <property type="entry name" value="Jelly Rolls"/>
    <property type="match status" value="1"/>
</dbReference>
<sequence>MSSDNGTRPSNPHQPAPTDALRRTSSGDGWMFVDGLQDAYPGTVPLAGDAPHHRTERAIPSAKRLARLDGATVVRLSFRAGDVMADHSAAAPILIMGQVGEVEVTVADGGNTASDGDSATTVRLSPGQALSIAADRVHSLSASGPATVTLLVLNGKD</sequence>
<protein>
    <recommendedName>
        <fullName evidence="4">Cupin</fullName>
    </recommendedName>
</protein>
<accession>A0A3B9QVS6</accession>